<evidence type="ECO:0000313" key="1">
    <source>
        <dbReference type="EMBL" id="MDR7361504.1"/>
    </source>
</evidence>
<comment type="caution">
    <text evidence="1">The sequence shown here is derived from an EMBL/GenBank/DDBJ whole genome shotgun (WGS) entry which is preliminary data.</text>
</comment>
<dbReference type="EMBL" id="JAVDYG010000001">
    <property type="protein sequence ID" value="MDR7361504.1"/>
    <property type="molecule type" value="Genomic_DNA"/>
</dbReference>
<organism evidence="1 2">
    <name type="scientific">Nocardioides marmoribigeumensis</name>
    <dbReference type="NCBI Taxonomy" id="433649"/>
    <lineage>
        <taxon>Bacteria</taxon>
        <taxon>Bacillati</taxon>
        <taxon>Actinomycetota</taxon>
        <taxon>Actinomycetes</taxon>
        <taxon>Propionibacteriales</taxon>
        <taxon>Nocardioidaceae</taxon>
        <taxon>Nocardioides</taxon>
    </lineage>
</organism>
<reference evidence="1 2" key="1">
    <citation type="submission" date="2023-07" db="EMBL/GenBank/DDBJ databases">
        <title>Sequencing the genomes of 1000 actinobacteria strains.</title>
        <authorList>
            <person name="Klenk H.-P."/>
        </authorList>
    </citation>
    <scope>NUCLEOTIDE SEQUENCE [LARGE SCALE GENOMIC DNA]</scope>
    <source>
        <strain evidence="1 2">DSM 19426</strain>
    </source>
</reference>
<accession>A0ABU2BVX9</accession>
<evidence type="ECO:0000313" key="2">
    <source>
        <dbReference type="Proteomes" id="UP001183648"/>
    </source>
</evidence>
<proteinExistence type="predicted"/>
<gene>
    <name evidence="1" type="ORF">J2S63_001057</name>
</gene>
<dbReference type="RefSeq" id="WP_310299528.1">
    <property type="nucleotide sequence ID" value="NZ_BAAAPS010000007.1"/>
</dbReference>
<dbReference type="Proteomes" id="UP001183648">
    <property type="component" value="Unassembled WGS sequence"/>
</dbReference>
<keyword evidence="2" id="KW-1185">Reference proteome</keyword>
<protein>
    <submittedName>
        <fullName evidence="1">Uncharacterized protein</fullName>
    </submittedName>
</protein>
<sequence>MLATLGKGSLRVKVDGGFGSTYHCRDGSLTRTATDTSWFGSVTNGTTALSVPAQVFGAFALPDGSTGSIGRQTY</sequence>
<name>A0ABU2BVX9_9ACTN</name>